<organism evidence="4 5">
    <name type="scientific">Sphingobacterium multivorum</name>
    <dbReference type="NCBI Taxonomy" id="28454"/>
    <lineage>
        <taxon>Bacteria</taxon>
        <taxon>Pseudomonadati</taxon>
        <taxon>Bacteroidota</taxon>
        <taxon>Sphingobacteriia</taxon>
        <taxon>Sphingobacteriales</taxon>
        <taxon>Sphingobacteriaceae</taxon>
        <taxon>Sphingobacterium</taxon>
    </lineage>
</organism>
<keyword evidence="2" id="KW-1133">Transmembrane helix</keyword>
<dbReference type="Proteomes" id="UP000595498">
    <property type="component" value="Chromosome"/>
</dbReference>
<keyword evidence="4" id="KW-0418">Kinase</keyword>
<name>A0ABX7CM91_SPHMU</name>
<feature type="domain" description="Signal transduction histidine kinase internal region" evidence="3">
    <location>
        <begin position="164"/>
        <end position="236"/>
    </location>
</feature>
<dbReference type="Pfam" id="PF06580">
    <property type="entry name" value="His_kinase"/>
    <property type="match status" value="1"/>
</dbReference>
<keyword evidence="5" id="KW-1185">Reference proteome</keyword>
<dbReference type="PANTHER" id="PTHR34220:SF7">
    <property type="entry name" value="SENSOR HISTIDINE KINASE YPDA"/>
    <property type="match status" value="1"/>
</dbReference>
<dbReference type="GO" id="GO:0016301">
    <property type="term" value="F:kinase activity"/>
    <property type="evidence" value="ECO:0007669"/>
    <property type="project" value="UniProtKB-KW"/>
</dbReference>
<evidence type="ECO:0000256" key="1">
    <source>
        <dbReference type="SAM" id="Coils"/>
    </source>
</evidence>
<reference evidence="4 5" key="1">
    <citation type="submission" date="2021-01" db="EMBL/GenBank/DDBJ databases">
        <title>FDA dAtabase for Regulatory Grade micrObial Sequences (FDA-ARGOS): Supporting development and validation of Infectious Disease Dx tests.</title>
        <authorList>
            <person name="Sproer C."/>
            <person name="Gronow S."/>
            <person name="Severitt S."/>
            <person name="Schroder I."/>
            <person name="Tallon L."/>
            <person name="Sadzewicz L."/>
            <person name="Zhao X."/>
            <person name="Boylan J."/>
            <person name="Ott S."/>
            <person name="Bowen H."/>
            <person name="Vavikolanu K."/>
            <person name="Mehta A."/>
            <person name="Aluvathingal J."/>
            <person name="Nadendla S."/>
            <person name="Lowell S."/>
            <person name="Myers T."/>
            <person name="Yan Y."/>
            <person name="Sichtig H."/>
        </authorList>
    </citation>
    <scope>NUCLEOTIDE SEQUENCE [LARGE SCALE GENOMIC DNA]</scope>
    <source>
        <strain evidence="4 5">FDAARGOS_1141</strain>
    </source>
</reference>
<accession>A0ABX7CM91</accession>
<keyword evidence="2" id="KW-0812">Transmembrane</keyword>
<proteinExistence type="predicted"/>
<dbReference type="InterPro" id="IPR010559">
    <property type="entry name" value="Sig_transdc_His_kin_internal"/>
</dbReference>
<dbReference type="PANTHER" id="PTHR34220">
    <property type="entry name" value="SENSOR HISTIDINE KINASE YPDA"/>
    <property type="match status" value="1"/>
</dbReference>
<evidence type="ECO:0000313" key="5">
    <source>
        <dbReference type="Proteomes" id="UP000595498"/>
    </source>
</evidence>
<gene>
    <name evidence="4" type="ORF">I6I98_23425</name>
</gene>
<evidence type="ECO:0000256" key="2">
    <source>
        <dbReference type="SAM" id="Phobius"/>
    </source>
</evidence>
<dbReference type="EMBL" id="CP068224">
    <property type="protein sequence ID" value="QQT53159.1"/>
    <property type="molecule type" value="Genomic_DNA"/>
</dbReference>
<keyword evidence="2" id="KW-0472">Membrane</keyword>
<feature type="coiled-coil region" evidence="1">
    <location>
        <begin position="131"/>
        <end position="158"/>
    </location>
</feature>
<protein>
    <submittedName>
        <fullName evidence="4">Histidine kinase</fullName>
    </submittedName>
</protein>
<feature type="transmembrane region" description="Helical" evidence="2">
    <location>
        <begin position="9"/>
        <end position="30"/>
    </location>
</feature>
<feature type="transmembrane region" description="Helical" evidence="2">
    <location>
        <begin position="36"/>
        <end position="57"/>
    </location>
</feature>
<keyword evidence="1" id="KW-0175">Coiled coil</keyword>
<evidence type="ECO:0000259" key="3">
    <source>
        <dbReference type="Pfam" id="PF06580"/>
    </source>
</evidence>
<sequence>MNKFVQRKWFLHGCFWILYTLYFFVVNALGNSRLTLAASTVTVFYCGLIFYIVYLILTHFFGRGHKLQGVLLMMGFYLLSGLIVYYELYGRIGLEIINNRYVVAHHAFSWRKYLQTFAVMHSNYTVMAVGYYSYKSKLLEAEEKLEAVNKRLEAESSARSLQYITLSAQVHPHMMANIFSHLKNRVDLYDHELGMQIAEIYRLMKFYMEAHRVDGATNILLSDEVAALEQYLSIQQQVEPMPFYIKLCCSGNLMRFTTAPTLLQTLAGNLFKHAHLWDKDHPARIDILVGHAGYWIKVRNRKRAGPQMVPSHDVGLRNIRTRMEYLFGTDFSMEENQDADHYELTLCVQRYRQ</sequence>
<evidence type="ECO:0000313" key="4">
    <source>
        <dbReference type="EMBL" id="QQT53159.1"/>
    </source>
</evidence>
<keyword evidence="4" id="KW-0808">Transferase</keyword>
<dbReference type="InterPro" id="IPR050640">
    <property type="entry name" value="Bact_2-comp_sensor_kinase"/>
</dbReference>
<feature type="transmembrane region" description="Helical" evidence="2">
    <location>
        <begin position="69"/>
        <end position="89"/>
    </location>
</feature>